<evidence type="ECO:0000256" key="6">
    <source>
        <dbReference type="ARBA" id="ARBA00022989"/>
    </source>
</evidence>
<evidence type="ECO:0000256" key="10">
    <source>
        <dbReference type="SAM" id="Phobius"/>
    </source>
</evidence>
<keyword evidence="13" id="KW-1185">Reference proteome</keyword>
<dbReference type="InterPro" id="IPR024791">
    <property type="entry name" value="Cyt_c/ubiquinol_Oxase_su3"/>
</dbReference>
<evidence type="ECO:0000256" key="7">
    <source>
        <dbReference type="ARBA" id="ARBA00023136"/>
    </source>
</evidence>
<keyword evidence="6 10" id="KW-1133">Transmembrane helix</keyword>
<feature type="transmembrane region" description="Helical" evidence="10">
    <location>
        <begin position="193"/>
        <end position="210"/>
    </location>
</feature>
<feature type="transmembrane region" description="Helical" evidence="10">
    <location>
        <begin position="28"/>
        <end position="46"/>
    </location>
</feature>
<dbReference type="InterPro" id="IPR000298">
    <property type="entry name" value="Cyt_c_oxidase-like_su3"/>
</dbReference>
<feature type="transmembrane region" description="Helical" evidence="10">
    <location>
        <begin position="161"/>
        <end position="181"/>
    </location>
</feature>
<accession>A0A059FZX2</accession>
<dbReference type="Pfam" id="PF00510">
    <property type="entry name" value="COX3"/>
    <property type="match status" value="2"/>
</dbReference>
<dbReference type="AlphaFoldDB" id="A0A059FZX2"/>
<feature type="domain" description="Heme-copper oxidase subunit III family profile" evidence="11">
    <location>
        <begin position="16"/>
        <end position="295"/>
    </location>
</feature>
<dbReference type="Proteomes" id="UP000025061">
    <property type="component" value="Unassembled WGS sequence"/>
</dbReference>
<dbReference type="InterPro" id="IPR035973">
    <property type="entry name" value="Cyt_c_oxidase_su3-like_sf"/>
</dbReference>
<evidence type="ECO:0000256" key="3">
    <source>
        <dbReference type="ARBA" id="ARBA00012949"/>
    </source>
</evidence>
<evidence type="ECO:0000313" key="13">
    <source>
        <dbReference type="Proteomes" id="UP000025061"/>
    </source>
</evidence>
<feature type="transmembrane region" description="Helical" evidence="10">
    <location>
        <begin position="58"/>
        <end position="77"/>
    </location>
</feature>
<comment type="caution">
    <text evidence="12">The sequence shown here is derived from an EMBL/GenBank/DDBJ whole genome shotgun (WGS) entry which is preliminary data.</text>
</comment>
<evidence type="ECO:0000256" key="9">
    <source>
        <dbReference type="ARBA" id="ARBA00031625"/>
    </source>
</evidence>
<evidence type="ECO:0000256" key="5">
    <source>
        <dbReference type="ARBA" id="ARBA00022967"/>
    </source>
</evidence>
<dbReference type="PATRIC" id="fig|1280951.3.peg.13"/>
<dbReference type="PANTHER" id="PTHR11403:SF7">
    <property type="entry name" value="CYTOCHROME C OXIDASE SUBUNIT 3"/>
    <property type="match status" value="1"/>
</dbReference>
<name>A0A059FZX2_9PROT</name>
<evidence type="ECO:0000256" key="1">
    <source>
        <dbReference type="ARBA" id="ARBA00004141"/>
    </source>
</evidence>
<feature type="transmembrane region" description="Helical" evidence="10">
    <location>
        <begin position="98"/>
        <end position="119"/>
    </location>
</feature>
<feature type="transmembrane region" description="Helical" evidence="10">
    <location>
        <begin position="230"/>
        <end position="254"/>
    </location>
</feature>
<dbReference type="Gene3D" id="1.10.287.70">
    <property type="match status" value="1"/>
</dbReference>
<feature type="transmembrane region" description="Helical" evidence="10">
    <location>
        <begin position="274"/>
        <end position="293"/>
    </location>
</feature>
<sequence length="302" mass="33613">MHAIPEGIEIMAGSDVKHDYHLVNPSPWPLLGSLAVTVLAIGGVTYMKGLFGLAEGSWWLMAIGFAMVLWVMFGWWATVIKEGRIGDHTPVVEIGLRYGMILFIASEIMFFVAWFWSFFEFSIFWDARVGATWDSANALFADGLNRFAQWPPADVTTFDPFHLPLMNTLVLLLSGTTVTWAHHALAHGDMKSAKLGLILTILLGLGFTALQVLEYSHAGFSFDGTLYGSAFYMATGFHGAHVVIGTIFLIVCLIRMYAGNMTPKKHLGFEFAAWYWHFVDVVWLFLFAFVYVAPHLVHGGGH</sequence>
<comment type="subcellular location">
    <subcellularLocation>
        <location evidence="1">Membrane</location>
        <topology evidence="1">Multi-pass membrane protein</topology>
    </subcellularLocation>
</comment>
<dbReference type="GO" id="GO:0016020">
    <property type="term" value="C:membrane"/>
    <property type="evidence" value="ECO:0007669"/>
    <property type="project" value="UniProtKB-SubCell"/>
</dbReference>
<dbReference type="PANTHER" id="PTHR11403">
    <property type="entry name" value="CYTOCHROME C OXIDASE SUBUNIT III"/>
    <property type="match status" value="1"/>
</dbReference>
<protein>
    <recommendedName>
        <fullName evidence="3">cytochrome-c oxidase</fullName>
        <ecNumber evidence="3">7.1.1.9</ecNumber>
    </recommendedName>
    <alternativeName>
        <fullName evidence="8">Cytochrome aa3 subunit 3</fullName>
    </alternativeName>
    <alternativeName>
        <fullName evidence="9">Cytochrome c oxidase polypeptide III</fullName>
    </alternativeName>
</protein>
<dbReference type="InterPro" id="IPR033945">
    <property type="entry name" value="Cyt_c_oxase_su3_dom"/>
</dbReference>
<keyword evidence="7 10" id="KW-0472">Membrane</keyword>
<reference evidence="12 13" key="1">
    <citation type="submission" date="2013-04" db="EMBL/GenBank/DDBJ databases">
        <title>Hyphomonas hirschiana VP5 Genome Sequencing.</title>
        <authorList>
            <person name="Lai Q."/>
            <person name="Shao Z."/>
        </authorList>
    </citation>
    <scope>NUCLEOTIDE SEQUENCE [LARGE SCALE GENOMIC DNA]</scope>
    <source>
        <strain evidence="12 13">VP5</strain>
    </source>
</reference>
<evidence type="ECO:0000256" key="4">
    <source>
        <dbReference type="ARBA" id="ARBA00022692"/>
    </source>
</evidence>
<dbReference type="PROSITE" id="PS50253">
    <property type="entry name" value="COX3"/>
    <property type="match status" value="1"/>
</dbReference>
<dbReference type="GO" id="GO:0019646">
    <property type="term" value="P:aerobic electron transport chain"/>
    <property type="evidence" value="ECO:0007669"/>
    <property type="project" value="InterPro"/>
</dbReference>
<dbReference type="FunFam" id="1.20.120.80:FF:000003">
    <property type="entry name" value="Cytochrome c oxidase subunit 3"/>
    <property type="match status" value="1"/>
</dbReference>
<evidence type="ECO:0000313" key="12">
    <source>
        <dbReference type="EMBL" id="KCZ96026.1"/>
    </source>
</evidence>
<proteinExistence type="inferred from homology"/>
<dbReference type="EC" id="7.1.1.9" evidence="3"/>
<evidence type="ECO:0000259" key="11">
    <source>
        <dbReference type="PROSITE" id="PS50253"/>
    </source>
</evidence>
<dbReference type="Gene3D" id="1.20.120.80">
    <property type="entry name" value="Cytochrome c oxidase, subunit III, four-helix bundle"/>
    <property type="match status" value="1"/>
</dbReference>
<organism evidence="12 13">
    <name type="scientific">Hyphomonas hirschiana VP5</name>
    <dbReference type="NCBI Taxonomy" id="1280951"/>
    <lineage>
        <taxon>Bacteria</taxon>
        <taxon>Pseudomonadati</taxon>
        <taxon>Pseudomonadota</taxon>
        <taxon>Alphaproteobacteria</taxon>
        <taxon>Hyphomonadales</taxon>
        <taxon>Hyphomonadaceae</taxon>
        <taxon>Hyphomonas</taxon>
    </lineage>
</organism>
<dbReference type="InterPro" id="IPR013833">
    <property type="entry name" value="Cyt_c_oxidase_su3_a-hlx"/>
</dbReference>
<keyword evidence="4 10" id="KW-0812">Transmembrane</keyword>
<dbReference type="GO" id="GO:0004129">
    <property type="term" value="F:cytochrome-c oxidase activity"/>
    <property type="evidence" value="ECO:0007669"/>
    <property type="project" value="UniProtKB-EC"/>
</dbReference>
<evidence type="ECO:0000256" key="2">
    <source>
        <dbReference type="ARBA" id="ARBA00010581"/>
    </source>
</evidence>
<dbReference type="SUPFAM" id="SSF81452">
    <property type="entry name" value="Cytochrome c oxidase subunit III-like"/>
    <property type="match status" value="1"/>
</dbReference>
<keyword evidence="5" id="KW-1278">Translocase</keyword>
<gene>
    <name evidence="12" type="ORF">HHI_00065</name>
</gene>
<comment type="similarity">
    <text evidence="2">Belongs to the cytochrome c oxidase subunit 3 family.</text>
</comment>
<dbReference type="CDD" id="cd01665">
    <property type="entry name" value="Cyt_c_Oxidase_III"/>
    <property type="match status" value="1"/>
</dbReference>
<dbReference type="EMBL" id="ARYI01000001">
    <property type="protein sequence ID" value="KCZ96026.1"/>
    <property type="molecule type" value="Genomic_DNA"/>
</dbReference>
<evidence type="ECO:0000256" key="8">
    <source>
        <dbReference type="ARBA" id="ARBA00031400"/>
    </source>
</evidence>